<dbReference type="InterPro" id="IPR041854">
    <property type="entry name" value="BFD-like_2Fe2S-bd_dom_sf"/>
</dbReference>
<name>A0ABV6DQX7_9BACL</name>
<dbReference type="Gene3D" id="2.20.25.270">
    <property type="match status" value="1"/>
</dbReference>
<dbReference type="Pfam" id="PF18423">
    <property type="entry name" value="zf_CopZ"/>
    <property type="match status" value="1"/>
</dbReference>
<dbReference type="CDD" id="cd10141">
    <property type="entry name" value="CopZ-like_Fer2_BFD-like"/>
    <property type="match status" value="1"/>
</dbReference>
<dbReference type="Proteomes" id="UP001589776">
    <property type="component" value="Unassembled WGS sequence"/>
</dbReference>
<reference evidence="2 3" key="1">
    <citation type="submission" date="2024-09" db="EMBL/GenBank/DDBJ databases">
        <authorList>
            <person name="Sun Q."/>
            <person name="Mori K."/>
        </authorList>
    </citation>
    <scope>NUCLEOTIDE SEQUENCE [LARGE SCALE GENOMIC DNA]</scope>
    <source>
        <strain evidence="2 3">CCM 7759</strain>
    </source>
</reference>
<feature type="domain" description="CopZ zinc binding" evidence="1">
    <location>
        <begin position="17"/>
        <end position="76"/>
    </location>
</feature>
<proteinExistence type="predicted"/>
<evidence type="ECO:0000259" key="1">
    <source>
        <dbReference type="Pfam" id="PF18423"/>
    </source>
</evidence>
<evidence type="ECO:0000313" key="3">
    <source>
        <dbReference type="Proteomes" id="UP001589776"/>
    </source>
</evidence>
<dbReference type="EMBL" id="JBHLWN010000080">
    <property type="protein sequence ID" value="MFC0215053.1"/>
    <property type="molecule type" value="Genomic_DNA"/>
</dbReference>
<evidence type="ECO:0000313" key="2">
    <source>
        <dbReference type="EMBL" id="MFC0215053.1"/>
    </source>
</evidence>
<dbReference type="Gene3D" id="1.10.10.1100">
    <property type="entry name" value="BFD-like [2Fe-2S]-binding domain"/>
    <property type="match status" value="1"/>
</dbReference>
<dbReference type="InterPro" id="IPR040890">
    <property type="entry name" value="Znf_CopZ"/>
</dbReference>
<organism evidence="2 3">
    <name type="scientific">Paenibacillus chartarius</name>
    <dbReference type="NCBI Taxonomy" id="747481"/>
    <lineage>
        <taxon>Bacteria</taxon>
        <taxon>Bacillati</taxon>
        <taxon>Bacillota</taxon>
        <taxon>Bacilli</taxon>
        <taxon>Bacillales</taxon>
        <taxon>Paenibacillaceae</taxon>
        <taxon>Paenibacillus</taxon>
    </lineage>
</organism>
<keyword evidence="3" id="KW-1185">Reference proteome</keyword>
<protein>
    <submittedName>
        <fullName evidence="2">Copper chaperone Copz family protein</fullName>
    </submittedName>
</protein>
<gene>
    <name evidence="2" type="ORF">ACFFK0_21900</name>
</gene>
<comment type="caution">
    <text evidence="2">The sequence shown here is derived from an EMBL/GenBank/DDBJ whole genome shotgun (WGS) entry which is preliminary data.</text>
</comment>
<accession>A0ABV6DQX7</accession>
<dbReference type="NCBIfam" id="NF047645">
    <property type="entry name" value="CopZ_Nterm_CC"/>
    <property type="match status" value="1"/>
</dbReference>
<dbReference type="RefSeq" id="WP_082655296.1">
    <property type="nucleotide sequence ID" value="NZ_JBHLWN010000080.1"/>
</dbReference>
<sequence>MNDCCKSSAASQRSVMRCPICNFKRKSVQLITLKALLIPSALERLDPEASFAFCPNSSCSVVYFTEGSFFDKGDLKVPVFQKDEAPNVLVCYCFGWTREKLFKASQQNVNPIDQIRGHVQANRCGCEVNNPQGSCCLGNVTEIVNQWLGKIEKA</sequence>